<keyword evidence="3 7" id="KW-0812">Transmembrane</keyword>
<accession>A0A7K1FJJ8</accession>
<comment type="caution">
    <text evidence="9">The sequence shown here is derived from an EMBL/GenBank/DDBJ whole genome shotgun (WGS) entry which is preliminary data.</text>
</comment>
<feature type="transmembrane region" description="Helical" evidence="7">
    <location>
        <begin position="394"/>
        <end position="413"/>
    </location>
</feature>
<dbReference type="PANTHER" id="PTHR33885:SF3">
    <property type="entry name" value="PHAGE SHOCK PROTEIN C"/>
    <property type="match status" value="1"/>
</dbReference>
<feature type="compositionally biased region" description="Basic and acidic residues" evidence="6">
    <location>
        <begin position="17"/>
        <end position="28"/>
    </location>
</feature>
<evidence type="ECO:0000256" key="6">
    <source>
        <dbReference type="SAM" id="MobiDB-lite"/>
    </source>
</evidence>
<dbReference type="RefSeq" id="WP_154768298.1">
    <property type="nucleotide sequence ID" value="NZ_WLYK01000002.1"/>
</dbReference>
<evidence type="ECO:0000256" key="4">
    <source>
        <dbReference type="ARBA" id="ARBA00022989"/>
    </source>
</evidence>
<dbReference type="InterPro" id="IPR052027">
    <property type="entry name" value="PspC"/>
</dbReference>
<dbReference type="InterPro" id="IPR007168">
    <property type="entry name" value="Phageshock_PspC_N"/>
</dbReference>
<feature type="transmembrane region" description="Helical" evidence="7">
    <location>
        <begin position="369"/>
        <end position="387"/>
    </location>
</feature>
<comment type="subcellular location">
    <subcellularLocation>
        <location evidence="1">Cell membrane</location>
        <topology evidence="1">Single-pass membrane protein</topology>
    </subcellularLocation>
</comment>
<evidence type="ECO:0000256" key="2">
    <source>
        <dbReference type="ARBA" id="ARBA00022475"/>
    </source>
</evidence>
<feature type="compositionally biased region" description="Polar residues" evidence="6">
    <location>
        <begin position="219"/>
        <end position="231"/>
    </location>
</feature>
<sequence>MTDSWPQTGLPPQASGTDRRSRLPRRSAGDRKIAGVAGGLGRALGVDPVVLRVAFVVLTIFGGFGALLYVLGWLLLPDERDEVSAAEALIGRGRSSVPPVLAVGLAVIAAISLISIFSWGLPFWPLVIIGAIIAVKVARRRNRFGGDWDQHAERRARRFAEQSGRWEQRADQWASQIADHADRMARHAGTWGRQAEEWVDRQGWNKGGHGCGRGRNRGASVTGNRAGSTDTSRPDSPFDQPAFWDSPRPTDRVPGSGPTRPEPRDRVDFSKSAPTADAPSGPEAARREPSVDDPYGVADRTPPAWDPLGVAPFAWDLPEPSSPQPTTVVRTRPRGLGAVGRITVALAFLSGGLMTAGIFAGWWALPWAAVTGTALGVLAFGLLASALVGRGRSLIPAGVFLSLVTVALGVTGIHGTEGFGQQEWRPTSVSQLEDEYELNAGYGQLDLSALQIPAGETEEVTLVVRAGHGAVVLPAGIGGTVTCEADAGSVDCLGDRISGVDRSTTQTLTATEGNGNLDLTIEVRAGNAEVTRG</sequence>
<dbReference type="GO" id="GO:0005886">
    <property type="term" value="C:plasma membrane"/>
    <property type="evidence" value="ECO:0007669"/>
    <property type="project" value="UniProtKB-SubCell"/>
</dbReference>
<reference evidence="9 10" key="1">
    <citation type="submission" date="2019-11" db="EMBL/GenBank/DDBJ databases">
        <authorList>
            <person name="Jiang L.-Q."/>
        </authorList>
    </citation>
    <scope>NUCLEOTIDE SEQUENCE [LARGE SCALE GENOMIC DNA]</scope>
    <source>
        <strain evidence="9 10">YIM 132087</strain>
    </source>
</reference>
<proteinExistence type="predicted"/>
<keyword evidence="10" id="KW-1185">Reference proteome</keyword>
<feature type="region of interest" description="Disordered" evidence="6">
    <location>
        <begin position="185"/>
        <end position="302"/>
    </location>
</feature>
<dbReference type="Proteomes" id="UP000460221">
    <property type="component" value="Unassembled WGS sequence"/>
</dbReference>
<evidence type="ECO:0000256" key="1">
    <source>
        <dbReference type="ARBA" id="ARBA00004162"/>
    </source>
</evidence>
<name>A0A7K1FJJ8_9ACTN</name>
<evidence type="ECO:0000256" key="5">
    <source>
        <dbReference type="ARBA" id="ARBA00023136"/>
    </source>
</evidence>
<keyword evidence="4 7" id="KW-1133">Transmembrane helix</keyword>
<evidence type="ECO:0000256" key="7">
    <source>
        <dbReference type="SAM" id="Phobius"/>
    </source>
</evidence>
<feature type="transmembrane region" description="Helical" evidence="7">
    <location>
        <begin position="49"/>
        <end position="76"/>
    </location>
</feature>
<feature type="transmembrane region" description="Helical" evidence="7">
    <location>
        <begin position="342"/>
        <end position="363"/>
    </location>
</feature>
<dbReference type="EMBL" id="WLYK01000002">
    <property type="protein sequence ID" value="MTD14312.1"/>
    <property type="molecule type" value="Genomic_DNA"/>
</dbReference>
<organism evidence="9 10">
    <name type="scientific">Nakamurella alba</name>
    <dbReference type="NCBI Taxonomy" id="2665158"/>
    <lineage>
        <taxon>Bacteria</taxon>
        <taxon>Bacillati</taxon>
        <taxon>Actinomycetota</taxon>
        <taxon>Actinomycetes</taxon>
        <taxon>Nakamurellales</taxon>
        <taxon>Nakamurellaceae</taxon>
        <taxon>Nakamurella</taxon>
    </lineage>
</organism>
<dbReference type="PANTHER" id="PTHR33885">
    <property type="entry name" value="PHAGE SHOCK PROTEIN C"/>
    <property type="match status" value="1"/>
</dbReference>
<feature type="region of interest" description="Disordered" evidence="6">
    <location>
        <begin position="1"/>
        <end position="28"/>
    </location>
</feature>
<feature type="transmembrane region" description="Helical" evidence="7">
    <location>
        <begin position="97"/>
        <end position="117"/>
    </location>
</feature>
<evidence type="ECO:0000259" key="8">
    <source>
        <dbReference type="Pfam" id="PF04024"/>
    </source>
</evidence>
<evidence type="ECO:0000313" key="10">
    <source>
        <dbReference type="Proteomes" id="UP000460221"/>
    </source>
</evidence>
<evidence type="ECO:0000313" key="9">
    <source>
        <dbReference type="EMBL" id="MTD14312.1"/>
    </source>
</evidence>
<protein>
    <submittedName>
        <fullName evidence="9">PspC domain-containing protein</fullName>
    </submittedName>
</protein>
<dbReference type="Pfam" id="PF04024">
    <property type="entry name" value="PspC"/>
    <property type="match status" value="1"/>
</dbReference>
<gene>
    <name evidence="9" type="ORF">GIS00_10165</name>
</gene>
<evidence type="ECO:0000256" key="3">
    <source>
        <dbReference type="ARBA" id="ARBA00022692"/>
    </source>
</evidence>
<feature type="domain" description="Phage shock protein PspC N-terminal" evidence="8">
    <location>
        <begin position="25"/>
        <end position="79"/>
    </location>
</feature>
<keyword evidence="5 7" id="KW-0472">Membrane</keyword>
<keyword evidence="2" id="KW-1003">Cell membrane</keyword>
<feature type="transmembrane region" description="Helical" evidence="7">
    <location>
        <begin position="123"/>
        <end position="139"/>
    </location>
</feature>
<dbReference type="AlphaFoldDB" id="A0A7K1FJJ8"/>